<gene>
    <name evidence="1" type="ORF">CP520_02125</name>
</gene>
<dbReference type="GO" id="GO:0005829">
    <property type="term" value="C:cytosol"/>
    <property type="evidence" value="ECO:0007669"/>
    <property type="project" value="TreeGrafter"/>
</dbReference>
<dbReference type="EMBL" id="CP023668">
    <property type="protein sequence ID" value="ATG97542.1"/>
    <property type="molecule type" value="Genomic_DNA"/>
</dbReference>
<dbReference type="InterPro" id="IPR006379">
    <property type="entry name" value="HAD-SF_hydro_IIB"/>
</dbReference>
<dbReference type="Pfam" id="PF08282">
    <property type="entry name" value="Hydrolase_3"/>
    <property type="match status" value="1"/>
</dbReference>
<evidence type="ECO:0000313" key="1">
    <source>
        <dbReference type="EMBL" id="ATG97542.1"/>
    </source>
</evidence>
<organism evidence="1 2">
    <name type="scientific">Mesoplasma lactucae ATCC 49193</name>
    <dbReference type="NCBI Taxonomy" id="81460"/>
    <lineage>
        <taxon>Bacteria</taxon>
        <taxon>Bacillati</taxon>
        <taxon>Mycoplasmatota</taxon>
        <taxon>Mollicutes</taxon>
        <taxon>Entomoplasmatales</taxon>
        <taxon>Entomoplasmataceae</taxon>
        <taxon>Mesoplasma</taxon>
    </lineage>
</organism>
<keyword evidence="2" id="KW-1185">Reference proteome</keyword>
<dbReference type="PANTHER" id="PTHR10000">
    <property type="entry name" value="PHOSPHOSERINE PHOSPHATASE"/>
    <property type="match status" value="1"/>
</dbReference>
<reference evidence="1 2" key="1">
    <citation type="submission" date="2017-09" db="EMBL/GenBank/DDBJ databases">
        <title>SPAdes assembly of the Mesoplasma lactucae genome.</title>
        <authorList>
            <person name="Knight T.F."/>
            <person name="Rubinstein R."/>
            <person name="Citino T."/>
        </authorList>
    </citation>
    <scope>NUCLEOTIDE SEQUENCE [LARGE SCALE GENOMIC DNA]</scope>
    <source>
        <strain evidence="1 2">831-C4</strain>
    </source>
</reference>
<proteinExistence type="predicted"/>
<evidence type="ECO:0000313" key="2">
    <source>
        <dbReference type="Proteomes" id="UP000232227"/>
    </source>
</evidence>
<dbReference type="NCBIfam" id="TIGR01484">
    <property type="entry name" value="HAD-SF-IIB"/>
    <property type="match status" value="1"/>
</dbReference>
<dbReference type="OrthoDB" id="399929at2"/>
<dbReference type="GO" id="GO:0016791">
    <property type="term" value="F:phosphatase activity"/>
    <property type="evidence" value="ECO:0007669"/>
    <property type="project" value="TreeGrafter"/>
</dbReference>
<name>A0A291IRR1_9MOLU</name>
<dbReference type="InterPro" id="IPR023214">
    <property type="entry name" value="HAD_sf"/>
</dbReference>
<dbReference type="InterPro" id="IPR036412">
    <property type="entry name" value="HAD-like_sf"/>
</dbReference>
<dbReference type="RefSeq" id="WP_096862830.1">
    <property type="nucleotide sequence ID" value="NZ_CP023668.1"/>
</dbReference>
<dbReference type="PANTHER" id="PTHR10000:SF8">
    <property type="entry name" value="HAD SUPERFAMILY HYDROLASE-LIKE, TYPE 3"/>
    <property type="match status" value="1"/>
</dbReference>
<dbReference type="AlphaFoldDB" id="A0A291IRR1"/>
<dbReference type="Gene3D" id="3.30.1240.10">
    <property type="match status" value="1"/>
</dbReference>
<sequence>MEKWLVTDYDGTLRNGTDGGVDPKDLAFVKEFINDNNHVVIASGRPYEMILREAREMGIKPSLYITNAGAVIRDDNGKLLYKKTIPHDELKPVVDYLKTLNLHTLIYATPDEEMYLFTDNPSKYPDGSLKRRITNQSFDDLYDMDLVCFKIMEDRQTLDNLIKHVKKVAPDLTIINNNDSNLVEIHPPHSSKGDAVKIMQELEHLKPEQIITAGDDDNDITMLSWFDNSFVIKQPYNKEIQKYGKHKIDHLWEIKNYLGQN</sequence>
<dbReference type="Gene3D" id="3.40.50.1000">
    <property type="entry name" value="HAD superfamily/HAD-like"/>
    <property type="match status" value="1"/>
</dbReference>
<dbReference type="KEGG" id="mlac:CP520_02125"/>
<dbReference type="SUPFAM" id="SSF56784">
    <property type="entry name" value="HAD-like"/>
    <property type="match status" value="1"/>
</dbReference>
<dbReference type="GO" id="GO:0000287">
    <property type="term" value="F:magnesium ion binding"/>
    <property type="evidence" value="ECO:0007669"/>
    <property type="project" value="TreeGrafter"/>
</dbReference>
<dbReference type="Proteomes" id="UP000232227">
    <property type="component" value="Chromosome"/>
</dbReference>
<accession>A0A291IRR1</accession>
<protein>
    <submittedName>
        <fullName evidence="1">Uncharacterized protein</fullName>
    </submittedName>
</protein>